<protein>
    <submittedName>
        <fullName evidence="3">Uncharacterized protein</fullName>
    </submittedName>
</protein>
<evidence type="ECO:0000256" key="1">
    <source>
        <dbReference type="SAM" id="Coils"/>
    </source>
</evidence>
<gene>
    <name evidence="3" type="ORF">K491DRAFT_621039</name>
</gene>
<feature type="region of interest" description="Disordered" evidence="2">
    <location>
        <begin position="1"/>
        <end position="71"/>
    </location>
</feature>
<feature type="compositionally biased region" description="Polar residues" evidence="2">
    <location>
        <begin position="52"/>
        <end position="61"/>
    </location>
</feature>
<evidence type="ECO:0000313" key="4">
    <source>
        <dbReference type="Proteomes" id="UP000799324"/>
    </source>
</evidence>
<dbReference type="OrthoDB" id="4160836at2759"/>
<name>A0A6A6TPJ3_9PLEO</name>
<dbReference type="AlphaFoldDB" id="A0A6A6TPJ3"/>
<keyword evidence="1" id="KW-0175">Coiled coil</keyword>
<accession>A0A6A6TPJ3</accession>
<feature type="coiled-coil region" evidence="1">
    <location>
        <begin position="222"/>
        <end position="256"/>
    </location>
</feature>
<reference evidence="3" key="1">
    <citation type="journal article" date="2020" name="Stud. Mycol.">
        <title>101 Dothideomycetes genomes: a test case for predicting lifestyles and emergence of pathogens.</title>
        <authorList>
            <person name="Haridas S."/>
            <person name="Albert R."/>
            <person name="Binder M."/>
            <person name="Bloem J."/>
            <person name="Labutti K."/>
            <person name="Salamov A."/>
            <person name="Andreopoulos B."/>
            <person name="Baker S."/>
            <person name="Barry K."/>
            <person name="Bills G."/>
            <person name="Bluhm B."/>
            <person name="Cannon C."/>
            <person name="Castanera R."/>
            <person name="Culley D."/>
            <person name="Daum C."/>
            <person name="Ezra D."/>
            <person name="Gonzalez J."/>
            <person name="Henrissat B."/>
            <person name="Kuo A."/>
            <person name="Liang C."/>
            <person name="Lipzen A."/>
            <person name="Lutzoni F."/>
            <person name="Magnuson J."/>
            <person name="Mondo S."/>
            <person name="Nolan M."/>
            <person name="Ohm R."/>
            <person name="Pangilinan J."/>
            <person name="Park H.-J."/>
            <person name="Ramirez L."/>
            <person name="Alfaro M."/>
            <person name="Sun H."/>
            <person name="Tritt A."/>
            <person name="Yoshinaga Y."/>
            <person name="Zwiers L.-H."/>
            <person name="Turgeon B."/>
            <person name="Goodwin S."/>
            <person name="Spatafora J."/>
            <person name="Crous P."/>
            <person name="Grigoriev I."/>
        </authorList>
    </citation>
    <scope>NUCLEOTIDE SEQUENCE</scope>
    <source>
        <strain evidence="3">CBS 122681</strain>
    </source>
</reference>
<keyword evidence="4" id="KW-1185">Reference proteome</keyword>
<feature type="compositionally biased region" description="Basic residues" evidence="2">
    <location>
        <begin position="1"/>
        <end position="11"/>
    </location>
</feature>
<sequence length="562" mass="62964">MDEPARKRRKTNSPQDQGRASSPLKKPPRRPSFASPTKASLARFNPNLLPTRPTSSDSATSKPDARGDILNRGKQARAFIFGNSEEQAVQAEIARNEDQTRAGASERPQSREQNVTPRPRRFNSRSRTSTAQEHLNEEEAELPTSPTGRTTDQRDTPRRGVLFSSPSKRPPRLKANSQQSPLRLEPKELESRVLTPIPPDTIDEEPVEIVPERKMTPPDPEMEERKREKERLLQELRGLEEDVAQCAAVIDKLQDQSDAQVLDRTERDDLISLINRISDPEEAASEKGAAPVSRLLCSFLPFSAFPVQPPQSKAVRETTLPSHKPLELDEPLPYLQMFTSFKFTSAVSVARSPGGNKSHSRQKHTLEIVGPQKLLTSTLALTIDGITHEVIDLQVARLSSWASRELGAFVRIKADAKDVSTVCWAISSFWELAKKRAEFWHRCEGAFSHLIPGRTSNDTENVVVRGKPSEAMVRKDLLRHLGRDILVLEDAHVVLKITWRIGFDWTGEAVSTVGVEPAFPRIWSEADENDNLKKIPDTFSSLLERQGVFEATNTMVTLLFAE</sequence>
<dbReference type="Proteomes" id="UP000799324">
    <property type="component" value="Unassembled WGS sequence"/>
</dbReference>
<evidence type="ECO:0000256" key="2">
    <source>
        <dbReference type="SAM" id="MobiDB-lite"/>
    </source>
</evidence>
<dbReference type="EMBL" id="MU004299">
    <property type="protein sequence ID" value="KAF2660514.1"/>
    <property type="molecule type" value="Genomic_DNA"/>
</dbReference>
<organism evidence="3 4">
    <name type="scientific">Lophiostoma macrostomum CBS 122681</name>
    <dbReference type="NCBI Taxonomy" id="1314788"/>
    <lineage>
        <taxon>Eukaryota</taxon>
        <taxon>Fungi</taxon>
        <taxon>Dikarya</taxon>
        <taxon>Ascomycota</taxon>
        <taxon>Pezizomycotina</taxon>
        <taxon>Dothideomycetes</taxon>
        <taxon>Pleosporomycetidae</taxon>
        <taxon>Pleosporales</taxon>
        <taxon>Lophiostomataceae</taxon>
        <taxon>Lophiostoma</taxon>
    </lineage>
</organism>
<proteinExistence type="predicted"/>
<feature type="region of interest" description="Disordered" evidence="2">
    <location>
        <begin position="90"/>
        <end position="191"/>
    </location>
</feature>
<evidence type="ECO:0000313" key="3">
    <source>
        <dbReference type="EMBL" id="KAF2660514.1"/>
    </source>
</evidence>